<dbReference type="EMBL" id="KV454013">
    <property type="protein sequence ID" value="ODV96047.1"/>
    <property type="molecule type" value="Genomic_DNA"/>
</dbReference>
<keyword evidence="5 8" id="KW-0012">Acyltransferase</keyword>
<dbReference type="Pfam" id="PF00583">
    <property type="entry name" value="Acetyltransf_1"/>
    <property type="match status" value="1"/>
</dbReference>
<dbReference type="PANTHER" id="PTHR13355">
    <property type="entry name" value="GLUCOSAMINE 6-PHOSPHATE N-ACETYLTRANSFERASE"/>
    <property type="match status" value="1"/>
</dbReference>
<dbReference type="Proteomes" id="UP000094236">
    <property type="component" value="Unassembled WGS sequence"/>
</dbReference>
<evidence type="ECO:0000256" key="6">
    <source>
        <dbReference type="ARBA" id="ARBA00048964"/>
    </source>
</evidence>
<evidence type="ECO:0000256" key="2">
    <source>
        <dbReference type="ARBA" id="ARBA00006048"/>
    </source>
</evidence>
<dbReference type="PROSITE" id="PS51186">
    <property type="entry name" value="GNAT"/>
    <property type="match status" value="1"/>
</dbReference>
<name>A0A1E4TWD6_PACTA</name>
<dbReference type="PANTHER" id="PTHR13355:SF11">
    <property type="entry name" value="GLUCOSAMINE 6-PHOSPHATE N-ACETYLTRANSFERASE"/>
    <property type="match status" value="1"/>
</dbReference>
<protein>
    <recommendedName>
        <fullName evidence="7 8">Glucosamine 6-phosphate N-acetyltransferase</fullName>
        <ecNumber evidence="3 8">2.3.1.4</ecNumber>
    </recommendedName>
</protein>
<dbReference type="STRING" id="669874.A0A1E4TWD6"/>
<evidence type="ECO:0000256" key="8">
    <source>
        <dbReference type="RuleBase" id="RU365086"/>
    </source>
</evidence>
<gene>
    <name evidence="10" type="ORF">PACTADRAFT_40804</name>
</gene>
<comment type="catalytic activity">
    <reaction evidence="6 8">
        <text>D-glucosamine 6-phosphate + acetyl-CoA = N-acetyl-D-glucosamine 6-phosphate + CoA + H(+)</text>
        <dbReference type="Rhea" id="RHEA:10292"/>
        <dbReference type="ChEBI" id="CHEBI:15378"/>
        <dbReference type="ChEBI" id="CHEBI:57287"/>
        <dbReference type="ChEBI" id="CHEBI:57288"/>
        <dbReference type="ChEBI" id="CHEBI:57513"/>
        <dbReference type="ChEBI" id="CHEBI:58725"/>
        <dbReference type="EC" id="2.3.1.4"/>
    </reaction>
</comment>
<proteinExistence type="inferred from homology"/>
<dbReference type="InterPro" id="IPR016181">
    <property type="entry name" value="Acyl_CoA_acyltransferase"/>
</dbReference>
<dbReference type="GO" id="GO:0006048">
    <property type="term" value="P:UDP-N-acetylglucosamine biosynthetic process"/>
    <property type="evidence" value="ECO:0007669"/>
    <property type="project" value="UniProtKB-UniRule"/>
</dbReference>
<evidence type="ECO:0000256" key="7">
    <source>
        <dbReference type="ARBA" id="ARBA00069869"/>
    </source>
</evidence>
<evidence type="ECO:0000313" key="11">
    <source>
        <dbReference type="Proteomes" id="UP000094236"/>
    </source>
</evidence>
<reference evidence="11" key="1">
    <citation type="submission" date="2016-05" db="EMBL/GenBank/DDBJ databases">
        <title>Comparative genomics of biotechnologically important yeasts.</title>
        <authorList>
            <consortium name="DOE Joint Genome Institute"/>
            <person name="Riley R."/>
            <person name="Haridas S."/>
            <person name="Wolfe K.H."/>
            <person name="Lopes M.R."/>
            <person name="Hittinger C.T."/>
            <person name="Goker M."/>
            <person name="Salamov A."/>
            <person name="Wisecaver J."/>
            <person name="Long T.M."/>
            <person name="Aerts A.L."/>
            <person name="Barry K."/>
            <person name="Choi C."/>
            <person name="Clum A."/>
            <person name="Coughlan A.Y."/>
            <person name="Deshpande S."/>
            <person name="Douglass A.P."/>
            <person name="Hanson S.J."/>
            <person name="Klenk H.-P."/>
            <person name="Labutti K."/>
            <person name="Lapidus A."/>
            <person name="Lindquist E."/>
            <person name="Lipzen A."/>
            <person name="Meier-Kolthoff J.P."/>
            <person name="Ohm R.A."/>
            <person name="Otillar R.P."/>
            <person name="Pangilinan J."/>
            <person name="Peng Y."/>
            <person name="Rokas A."/>
            <person name="Rosa C.A."/>
            <person name="Scheuner C."/>
            <person name="Sibirny A.A."/>
            <person name="Slot J.C."/>
            <person name="Stielow J.B."/>
            <person name="Sun H."/>
            <person name="Kurtzman C.P."/>
            <person name="Blackwell M."/>
            <person name="Grigoriev I.V."/>
            <person name="Jeffries T.W."/>
        </authorList>
    </citation>
    <scope>NUCLEOTIDE SEQUENCE [LARGE SCALE GENOMIC DNA]</scope>
    <source>
        <strain evidence="11">NRRL Y-2460</strain>
    </source>
</reference>
<evidence type="ECO:0000259" key="9">
    <source>
        <dbReference type="PROSITE" id="PS51186"/>
    </source>
</evidence>
<keyword evidence="11" id="KW-1185">Reference proteome</keyword>
<dbReference type="AlphaFoldDB" id="A0A1E4TWD6"/>
<dbReference type="Gene3D" id="3.40.630.30">
    <property type="match status" value="1"/>
</dbReference>
<dbReference type="SUPFAM" id="SSF55729">
    <property type="entry name" value="Acyl-CoA N-acyltransferases (Nat)"/>
    <property type="match status" value="1"/>
</dbReference>
<dbReference type="GO" id="GO:0004343">
    <property type="term" value="F:glucosamine 6-phosphate N-acetyltransferase activity"/>
    <property type="evidence" value="ECO:0007669"/>
    <property type="project" value="UniProtKB-UniRule"/>
</dbReference>
<dbReference type="CDD" id="cd04301">
    <property type="entry name" value="NAT_SF"/>
    <property type="match status" value="1"/>
</dbReference>
<organism evidence="10 11">
    <name type="scientific">Pachysolen tannophilus NRRL Y-2460</name>
    <dbReference type="NCBI Taxonomy" id="669874"/>
    <lineage>
        <taxon>Eukaryota</taxon>
        <taxon>Fungi</taxon>
        <taxon>Dikarya</taxon>
        <taxon>Ascomycota</taxon>
        <taxon>Saccharomycotina</taxon>
        <taxon>Pichiomycetes</taxon>
        <taxon>Pachysolenaceae</taxon>
        <taxon>Pachysolen</taxon>
    </lineage>
</organism>
<evidence type="ECO:0000256" key="1">
    <source>
        <dbReference type="ARBA" id="ARBA00004832"/>
    </source>
</evidence>
<comment type="similarity">
    <text evidence="2 8">Belongs to the acetyltransferase family. GNA1 subfamily.</text>
</comment>
<dbReference type="OrthoDB" id="10039976at2759"/>
<feature type="domain" description="N-acetyltransferase" evidence="9">
    <location>
        <begin position="23"/>
        <end position="165"/>
    </location>
</feature>
<dbReference type="InterPro" id="IPR039143">
    <property type="entry name" value="GNPNAT1-like"/>
</dbReference>
<sequence>MSTSSSLSDGSSTRKIPSLPDGYILRSLEENDFNNNLIPVLKTLTTVGDVTKEEFANLYSEWIANSHVYNPLVITNREGKVVASGMLIVESKLIHKCGKVGHIEDIAVDLSEQGKKLGLILIKNLVELARLKNCYKVILDCDAKNTGFYEKCGFSQEGIEMGFRF</sequence>
<comment type="pathway">
    <text evidence="1 8">Nucleotide-sugar biosynthesis; UDP-N-acetyl-alpha-D-glucosamine biosynthesis; N-acetyl-alpha-D-glucosamine 1-phosphate from alpha-D-glucosamine 6-phosphate (route I): step 1/2.</text>
</comment>
<dbReference type="UniPathway" id="UPA00113">
    <property type="reaction ID" value="UER00529"/>
</dbReference>
<dbReference type="GO" id="GO:0004059">
    <property type="term" value="F:aralkylamine N-acetyltransferase activity"/>
    <property type="evidence" value="ECO:0007669"/>
    <property type="project" value="EnsemblFungi"/>
</dbReference>
<accession>A0A1E4TWD6</accession>
<dbReference type="EC" id="2.3.1.4" evidence="3 8"/>
<evidence type="ECO:0000313" key="10">
    <source>
        <dbReference type="EMBL" id="ODV96047.1"/>
    </source>
</evidence>
<keyword evidence="4 8" id="KW-0808">Transferase</keyword>
<evidence type="ECO:0000256" key="5">
    <source>
        <dbReference type="ARBA" id="ARBA00023315"/>
    </source>
</evidence>
<dbReference type="InterPro" id="IPR000182">
    <property type="entry name" value="GNAT_dom"/>
</dbReference>
<evidence type="ECO:0000256" key="4">
    <source>
        <dbReference type="ARBA" id="ARBA00022679"/>
    </source>
</evidence>
<evidence type="ECO:0000256" key="3">
    <source>
        <dbReference type="ARBA" id="ARBA00012703"/>
    </source>
</evidence>
<dbReference type="FunFam" id="3.40.630.30:FF:000136">
    <property type="entry name" value="Glucosamine 6-phosphate N-acetyltransferase"/>
    <property type="match status" value="1"/>
</dbReference>